<organism evidence="12 13">
    <name type="scientific">Patiria miniata</name>
    <name type="common">Bat star</name>
    <name type="synonym">Asterina miniata</name>
    <dbReference type="NCBI Taxonomy" id="46514"/>
    <lineage>
        <taxon>Eukaryota</taxon>
        <taxon>Metazoa</taxon>
        <taxon>Echinodermata</taxon>
        <taxon>Eleutherozoa</taxon>
        <taxon>Asterozoa</taxon>
        <taxon>Asteroidea</taxon>
        <taxon>Valvatacea</taxon>
        <taxon>Valvatida</taxon>
        <taxon>Asterinidae</taxon>
        <taxon>Patiria</taxon>
    </lineage>
</organism>
<keyword evidence="6" id="KW-0539">Nucleus</keyword>
<feature type="binding site" evidence="8">
    <location>
        <position position="99"/>
    </location>
    <ligand>
        <name>Zn(2+)</name>
        <dbReference type="ChEBI" id="CHEBI:29105"/>
        <label>2</label>
    </ligand>
</feature>
<dbReference type="InterPro" id="IPR019786">
    <property type="entry name" value="Zinc_finger_PHD-type_CS"/>
</dbReference>
<dbReference type="GO" id="GO:0005634">
    <property type="term" value="C:nucleus"/>
    <property type="evidence" value="ECO:0007669"/>
    <property type="project" value="UniProtKB-SubCell"/>
</dbReference>
<dbReference type="SUPFAM" id="SSF57903">
    <property type="entry name" value="FYVE/PHD zinc finger"/>
    <property type="match status" value="1"/>
</dbReference>
<keyword evidence="5 8" id="KW-0862">Zinc</keyword>
<reference evidence="12" key="1">
    <citation type="submission" date="2022-11" db="UniProtKB">
        <authorList>
            <consortium name="EnsemblMetazoa"/>
        </authorList>
    </citation>
    <scope>IDENTIFICATION</scope>
</reference>
<keyword evidence="4 9" id="KW-0863">Zinc-finger</keyword>
<feature type="binding site" evidence="8">
    <location>
        <position position="126"/>
    </location>
    <ligand>
        <name>Zn(2+)</name>
        <dbReference type="ChEBI" id="CHEBI:29105"/>
        <label>2</label>
    </ligand>
</feature>
<feature type="binding site" evidence="8">
    <location>
        <position position="123"/>
    </location>
    <ligand>
        <name>Zn(2+)</name>
        <dbReference type="ChEBI" id="CHEBI:29105"/>
        <label>2</label>
    </ligand>
</feature>
<feature type="compositionally biased region" description="Polar residues" evidence="10">
    <location>
        <begin position="1"/>
        <end position="10"/>
    </location>
</feature>
<dbReference type="Proteomes" id="UP000887568">
    <property type="component" value="Unplaced"/>
</dbReference>
<feature type="domain" description="PHD-type" evidence="11">
    <location>
        <begin position="78"/>
        <end position="129"/>
    </location>
</feature>
<dbReference type="RefSeq" id="XP_038076456.1">
    <property type="nucleotide sequence ID" value="XM_038220528.1"/>
</dbReference>
<evidence type="ECO:0000256" key="2">
    <source>
        <dbReference type="ARBA" id="ARBA00010210"/>
    </source>
</evidence>
<comment type="similarity">
    <text evidence="2">Belongs to the ING family.</text>
</comment>
<evidence type="ECO:0000256" key="3">
    <source>
        <dbReference type="ARBA" id="ARBA00022723"/>
    </source>
</evidence>
<dbReference type="GO" id="GO:0008270">
    <property type="term" value="F:zinc ion binding"/>
    <property type="evidence" value="ECO:0007669"/>
    <property type="project" value="UniProtKB-KW"/>
</dbReference>
<dbReference type="InterPro" id="IPR001965">
    <property type="entry name" value="Znf_PHD"/>
</dbReference>
<feature type="binding site" evidence="8">
    <location>
        <position position="81"/>
    </location>
    <ligand>
        <name>Zn(2+)</name>
        <dbReference type="ChEBI" id="CHEBI:29105"/>
        <label>1</label>
    </ligand>
</feature>
<feature type="binding site" evidence="8">
    <location>
        <position position="94"/>
    </location>
    <ligand>
        <name>Zn(2+)</name>
        <dbReference type="ChEBI" id="CHEBI:29105"/>
        <label>2</label>
    </ligand>
</feature>
<feature type="region of interest" description="Disordered" evidence="10">
    <location>
        <begin position="1"/>
        <end position="77"/>
    </location>
</feature>
<dbReference type="RefSeq" id="XP_038076454.1">
    <property type="nucleotide sequence ID" value="XM_038220526.1"/>
</dbReference>
<dbReference type="InterPro" id="IPR013083">
    <property type="entry name" value="Znf_RING/FYVE/PHD"/>
</dbReference>
<sequence length="490" mass="56322">MSSPEVNMNVGNGEASASGKDSKADSVQGSKEIVTKEAKPTRISPRKSYNETRKEIATSSESESSDSEESESGSDDDRVYCKCGAPNTDDMIGCDGKKCKYEWFHFKCVGLSKKKVPRGKWFCEACRPIKNVAGLDGDWKSKLQQVCSEILAKKMTIQSASQAYGFSMEAISKQLNVKPILTTNEEQRLVEMAINMCKQGHWPMVRESVVNSVKVLLDVEEKMGIKRLHPFKNNLPREDWWEAFCRRHPKIEELKKQHESSKLPKGQSKMKVRLSVQDTISKLCRVVPQDSKKPKHTALQITWKHQNNNLKKTHQSSDLSPKKRPRGVEPNALECLEAIIVKKQKHLFEKRFKSGDESDSDVVYSAWRALKCLCDGSQKKEQDGPKRPHVPTTEGDIPPWSPCPNGPFYVPDESCKTSLSLLVGNLGRKRRKRALLRITSMKAKRRRVYLEPWRYRLGKHRRRVLKPWKFEVKKRNRRKCFVTRRFENYQ</sequence>
<dbReference type="PROSITE" id="PS01359">
    <property type="entry name" value="ZF_PHD_1"/>
    <property type="match status" value="1"/>
</dbReference>
<accession>A0A914BKZ0</accession>
<evidence type="ECO:0000256" key="10">
    <source>
        <dbReference type="SAM" id="MobiDB-lite"/>
    </source>
</evidence>
<dbReference type="AlphaFoldDB" id="A0A914BKZ0"/>
<evidence type="ECO:0000256" key="4">
    <source>
        <dbReference type="ARBA" id="ARBA00022771"/>
    </source>
</evidence>
<proteinExistence type="inferred from homology"/>
<feature type="region of interest" description="Disordered" evidence="10">
    <location>
        <begin position="304"/>
        <end position="327"/>
    </location>
</feature>
<dbReference type="PROSITE" id="PS50016">
    <property type="entry name" value="ZF_PHD_2"/>
    <property type="match status" value="1"/>
</dbReference>
<dbReference type="GeneID" id="119744552"/>
<evidence type="ECO:0000313" key="12">
    <source>
        <dbReference type="EnsemblMetazoa" id="XP_038076456.1"/>
    </source>
</evidence>
<dbReference type="PANTHER" id="PTHR10333">
    <property type="entry name" value="INHIBITOR OF GROWTH PROTEIN"/>
    <property type="match status" value="1"/>
</dbReference>
<name>A0A914BKZ0_PATMI</name>
<dbReference type="InterPro" id="IPR011011">
    <property type="entry name" value="Znf_FYVE_PHD"/>
</dbReference>
<keyword evidence="3 8" id="KW-0479">Metal-binding</keyword>
<comment type="subcellular location">
    <subcellularLocation>
        <location evidence="1">Nucleus</location>
    </subcellularLocation>
</comment>
<feature type="site" description="Histone H3K4me3 binding" evidence="7">
    <location>
        <position position="80"/>
    </location>
</feature>
<evidence type="ECO:0000256" key="7">
    <source>
        <dbReference type="PIRSR" id="PIRSR628651-50"/>
    </source>
</evidence>
<evidence type="ECO:0000256" key="5">
    <source>
        <dbReference type="ARBA" id="ARBA00022833"/>
    </source>
</evidence>
<feature type="site" description="Histone H3K4me3 binding" evidence="7">
    <location>
        <position position="95"/>
    </location>
</feature>
<dbReference type="EnsemblMetazoa" id="XM_038220528.1">
    <property type="protein sequence ID" value="XP_038076456.1"/>
    <property type="gene ID" value="LOC119744552"/>
</dbReference>
<feature type="binding site" evidence="8">
    <location>
        <position position="83"/>
    </location>
    <ligand>
        <name>Zn(2+)</name>
        <dbReference type="ChEBI" id="CHEBI:29105"/>
        <label>1</label>
    </ligand>
</feature>
<evidence type="ECO:0000256" key="8">
    <source>
        <dbReference type="PIRSR" id="PIRSR628651-51"/>
    </source>
</evidence>
<evidence type="ECO:0000256" key="1">
    <source>
        <dbReference type="ARBA" id="ARBA00004123"/>
    </source>
</evidence>
<feature type="region of interest" description="Disordered" evidence="10">
    <location>
        <begin position="378"/>
        <end position="397"/>
    </location>
</feature>
<keyword evidence="13" id="KW-1185">Reference proteome</keyword>
<feature type="binding site" evidence="8">
    <location>
        <position position="108"/>
    </location>
    <ligand>
        <name>Zn(2+)</name>
        <dbReference type="ChEBI" id="CHEBI:29105"/>
        <label>1</label>
    </ligand>
</feature>
<evidence type="ECO:0000256" key="6">
    <source>
        <dbReference type="ARBA" id="ARBA00023242"/>
    </source>
</evidence>
<evidence type="ECO:0000256" key="9">
    <source>
        <dbReference type="PROSITE-ProRule" id="PRU00146"/>
    </source>
</evidence>
<evidence type="ECO:0000313" key="13">
    <source>
        <dbReference type="Proteomes" id="UP000887568"/>
    </source>
</evidence>
<dbReference type="CDD" id="cd15505">
    <property type="entry name" value="PHD_ING"/>
    <property type="match status" value="1"/>
</dbReference>
<feature type="compositionally biased region" description="Acidic residues" evidence="10">
    <location>
        <begin position="63"/>
        <end position="74"/>
    </location>
</feature>
<protein>
    <recommendedName>
        <fullName evidence="11">PHD-type domain-containing protein</fullName>
    </recommendedName>
</protein>
<feature type="site" description="Histone H3K4me3 binding" evidence="7">
    <location>
        <position position="91"/>
    </location>
</feature>
<feature type="site" description="Histone H3K4me3 binding" evidence="7">
    <location>
        <position position="103"/>
    </location>
</feature>
<feature type="binding site" evidence="8">
    <location>
        <position position="105"/>
    </location>
    <ligand>
        <name>Zn(2+)</name>
        <dbReference type="ChEBI" id="CHEBI:29105"/>
        <label>1</label>
    </ligand>
</feature>
<dbReference type="SMART" id="SM00249">
    <property type="entry name" value="PHD"/>
    <property type="match status" value="1"/>
</dbReference>
<dbReference type="Gene3D" id="3.30.40.10">
    <property type="entry name" value="Zinc/RING finger domain, C3HC4 (zinc finger)"/>
    <property type="match status" value="1"/>
</dbReference>
<evidence type="ECO:0000259" key="11">
    <source>
        <dbReference type="PROSITE" id="PS50016"/>
    </source>
</evidence>
<dbReference type="EnsemblMetazoa" id="XM_038220526.1">
    <property type="protein sequence ID" value="XP_038076454.1"/>
    <property type="gene ID" value="LOC119744552"/>
</dbReference>
<dbReference type="InterPro" id="IPR019787">
    <property type="entry name" value="Znf_PHD-finger"/>
</dbReference>
<dbReference type="Pfam" id="PF00628">
    <property type="entry name" value="PHD"/>
    <property type="match status" value="1"/>
</dbReference>
<dbReference type="OrthoDB" id="5411773at2759"/>
<dbReference type="InterPro" id="IPR028651">
    <property type="entry name" value="ING_fam"/>
</dbReference>